<proteinExistence type="predicted"/>
<dbReference type="InterPro" id="IPR001343">
    <property type="entry name" value="Hemolysn_Ca-bd"/>
</dbReference>
<dbReference type="KEGG" id="mpsy:CEK71_10820"/>
<dbReference type="RefSeq" id="WP_088619395.1">
    <property type="nucleotide sequence ID" value="NZ_CP022129.1"/>
</dbReference>
<organism evidence="5 6">
    <name type="scientific">Methylovulum psychrotolerans</name>
    <dbReference type="NCBI Taxonomy" id="1704499"/>
    <lineage>
        <taxon>Bacteria</taxon>
        <taxon>Pseudomonadati</taxon>
        <taxon>Pseudomonadota</taxon>
        <taxon>Gammaproteobacteria</taxon>
        <taxon>Methylococcales</taxon>
        <taxon>Methylococcaceae</taxon>
        <taxon>Methylovulum</taxon>
    </lineage>
</organism>
<reference evidence="5 6" key="1">
    <citation type="submission" date="2017-06" db="EMBL/GenBank/DDBJ databases">
        <title>Genome Sequencing of the methanotroph Methylovulum psychrotolerants str. HV10-M2 isolated from a high-altitude environment.</title>
        <authorList>
            <person name="Mateos-Rivera A."/>
        </authorList>
    </citation>
    <scope>NUCLEOTIDE SEQUENCE [LARGE SCALE GENOMIC DNA]</scope>
    <source>
        <strain evidence="5 6">HV10_M2</strain>
    </source>
</reference>
<dbReference type="PRINTS" id="PR00313">
    <property type="entry name" value="CABNDNGRPT"/>
</dbReference>
<name>A0A1Z4BZ53_9GAMM</name>
<dbReference type="InterPro" id="IPR010566">
    <property type="entry name" value="Haemolys_ca-bd"/>
</dbReference>
<accession>A0A1Z4BZ53</accession>
<sequence>MATYNGNNNNNTYNGTSAADTIYGNGGNDTLNGAGGDDYINGGSGNDILKGGTGNDYLQGDGGADTYVFGIGDGQDEIYNDDTDNSMDTVQFTNLASSGLTALFDNGNYGLVLQYGSGDQVTIDNYFYYSDTNWQVDKIQFTDATWGFADLLQRHNGTSAGDTLNAMDGMVNTLNGLGGNDILYGGTGNDTLAGGTGNDYLQGNGGLDTYVFGIGDGQDEVYNYDTDNSMDTVQFTNLASSGLTALFDNGNYGLVLQYGSGDQVTIDNYFYYSDTNWQVDNIQFTDATWGFADLLQRHNGTSAGDTLNAMDGMVNTLNGLGGNDILYGGTGNDTLAGGTGNDYLQGNGGLDTYVFGIGDGQDEVYNYDTDNSMDTVQFTNLTLSGLTALFEDGNYGLVLQYGSGDQVTIDNYFYFSDINWQVNQVQFTGGDTLTHFIVGTTGKDILVGTAGNDALNGLAGADTMSGGTGNDLYFVDNVGDIVNENPAAGIDTVQSSISYQLTANVENLTLLGSAAINGTGNNLANTLIGNSAANVLDGGTGADSLKGGLGNDSYIVDNIGDTVIENTNAGIDTVQSSVTYTLAANVENLTLTGAAAINGIGNSLANTVIGNIANNTLNGGKGADSLIGGLGDDIYIVDNIGDTVTENIGEGTDTVQSAISWTLGANLENLTLTGIAAINGTGNSLANTLIGNAGANILNGGSGVDNLKGGLGNDIYVVDNIDDKVYETVDAGIDKVQSSVSYALTANVENLTLTGSKAINGTGNLFANVLLGNTANNVLNGGGGADTLTGGAGSDTFVFGTVTGGSDKVLDFVSGTDKLQVLDAALGLSIGNGDHNIDNAALINGLGGFSALSELVVVTSNIIGAITTATAATDIGSAASSYALGDTRLFAVDNGVDSALYLFKSAGADAVVSAGELTLLGTLQGTAQTALADYGFA</sequence>
<dbReference type="EMBL" id="CP022129">
    <property type="protein sequence ID" value="ASF46523.1"/>
    <property type="molecule type" value="Genomic_DNA"/>
</dbReference>
<dbReference type="GO" id="GO:0005576">
    <property type="term" value="C:extracellular region"/>
    <property type="evidence" value="ECO:0007669"/>
    <property type="project" value="UniProtKB-SubCell"/>
</dbReference>
<dbReference type="PROSITE" id="PS00330">
    <property type="entry name" value="HEMOLYSIN_CALCIUM"/>
    <property type="match status" value="4"/>
</dbReference>
<keyword evidence="3" id="KW-0106">Calcium</keyword>
<dbReference type="Pfam" id="PF06594">
    <property type="entry name" value="HCBP_related"/>
    <property type="match status" value="2"/>
</dbReference>
<keyword evidence="6" id="KW-1185">Reference proteome</keyword>
<dbReference type="InterPro" id="IPR018511">
    <property type="entry name" value="Hemolysin-typ_Ca-bd_CS"/>
</dbReference>
<dbReference type="SUPFAM" id="SSF51120">
    <property type="entry name" value="beta-Roll"/>
    <property type="match status" value="6"/>
</dbReference>
<dbReference type="Proteomes" id="UP000197019">
    <property type="component" value="Chromosome"/>
</dbReference>
<protein>
    <recommendedName>
        <fullName evidence="4">Haemolysin-type calcium binding-related domain-containing protein</fullName>
    </recommendedName>
</protein>
<evidence type="ECO:0000256" key="3">
    <source>
        <dbReference type="ARBA" id="ARBA00022837"/>
    </source>
</evidence>
<dbReference type="GO" id="GO:0005509">
    <property type="term" value="F:calcium ion binding"/>
    <property type="evidence" value="ECO:0007669"/>
    <property type="project" value="InterPro"/>
</dbReference>
<evidence type="ECO:0000313" key="5">
    <source>
        <dbReference type="EMBL" id="ASF46523.1"/>
    </source>
</evidence>
<evidence type="ECO:0000256" key="1">
    <source>
        <dbReference type="ARBA" id="ARBA00004613"/>
    </source>
</evidence>
<evidence type="ECO:0000259" key="4">
    <source>
        <dbReference type="Pfam" id="PF06594"/>
    </source>
</evidence>
<dbReference type="PANTHER" id="PTHR38340">
    <property type="entry name" value="S-LAYER PROTEIN"/>
    <property type="match status" value="1"/>
</dbReference>
<dbReference type="PANTHER" id="PTHR38340:SF1">
    <property type="entry name" value="S-LAYER PROTEIN"/>
    <property type="match status" value="1"/>
</dbReference>
<dbReference type="Pfam" id="PF00353">
    <property type="entry name" value="HemolysinCabind"/>
    <property type="match status" value="9"/>
</dbReference>
<gene>
    <name evidence="5" type="ORF">CEK71_10820</name>
</gene>
<feature type="domain" description="Haemolysin-type calcium binding-related" evidence="4">
    <location>
        <begin position="259"/>
        <end position="288"/>
    </location>
</feature>
<comment type="subcellular location">
    <subcellularLocation>
        <location evidence="1">Secreted</location>
    </subcellularLocation>
</comment>
<feature type="domain" description="Haemolysin-type calcium binding-related" evidence="4">
    <location>
        <begin position="116"/>
        <end position="145"/>
    </location>
</feature>
<dbReference type="InterPro" id="IPR050557">
    <property type="entry name" value="RTX_toxin/Mannuronan_C5-epim"/>
</dbReference>
<keyword evidence="2" id="KW-0964">Secreted</keyword>
<dbReference type="AlphaFoldDB" id="A0A1Z4BZ53"/>
<evidence type="ECO:0000313" key="6">
    <source>
        <dbReference type="Proteomes" id="UP000197019"/>
    </source>
</evidence>
<evidence type="ECO:0000256" key="2">
    <source>
        <dbReference type="ARBA" id="ARBA00022525"/>
    </source>
</evidence>
<dbReference type="InterPro" id="IPR011049">
    <property type="entry name" value="Serralysin-like_metalloprot_C"/>
</dbReference>
<dbReference type="Gene3D" id="2.150.10.10">
    <property type="entry name" value="Serralysin-like metalloprotease, C-terminal"/>
    <property type="match status" value="6"/>
</dbReference>